<evidence type="ECO:0000256" key="4">
    <source>
        <dbReference type="ARBA" id="ARBA00022475"/>
    </source>
</evidence>
<keyword evidence="3" id="KW-0813">Transport</keyword>
<evidence type="ECO:0000313" key="12">
    <source>
        <dbReference type="Proteomes" id="UP001165405"/>
    </source>
</evidence>
<dbReference type="AlphaFoldDB" id="A0AA41QFI7"/>
<reference evidence="11" key="1">
    <citation type="submission" date="2022-01" db="EMBL/GenBank/DDBJ databases">
        <title>Antribacter sp. nov., isolated from Guizhou of China.</title>
        <authorList>
            <person name="Chengliang C."/>
            <person name="Ya Z."/>
        </authorList>
    </citation>
    <scope>NUCLEOTIDE SEQUENCE</scope>
    <source>
        <strain evidence="11">KLBMP 9083</strain>
    </source>
</reference>
<feature type="region of interest" description="Disordered" evidence="10">
    <location>
        <begin position="24"/>
        <end position="46"/>
    </location>
</feature>
<comment type="subcellular location">
    <subcellularLocation>
        <location evidence="1">Cell membrane</location>
        <topology evidence="1">Single-pass membrane protein</topology>
    </subcellularLocation>
</comment>
<keyword evidence="12" id="KW-1185">Reference proteome</keyword>
<protein>
    <submittedName>
        <fullName evidence="11">Preprotein translocase subunit YajC</fullName>
    </submittedName>
</protein>
<dbReference type="InterPro" id="IPR003849">
    <property type="entry name" value="Preprotein_translocase_YajC"/>
</dbReference>
<evidence type="ECO:0000256" key="8">
    <source>
        <dbReference type="ARBA" id="ARBA00023010"/>
    </source>
</evidence>
<comment type="caution">
    <text evidence="11">The sequence shown here is derived from an EMBL/GenBank/DDBJ whole genome shotgun (WGS) entry which is preliminary data.</text>
</comment>
<evidence type="ECO:0000256" key="7">
    <source>
        <dbReference type="ARBA" id="ARBA00022989"/>
    </source>
</evidence>
<dbReference type="GO" id="GO:0005886">
    <property type="term" value="C:plasma membrane"/>
    <property type="evidence" value="ECO:0007669"/>
    <property type="project" value="UniProtKB-SubCell"/>
</dbReference>
<name>A0AA41QFI7_9MICO</name>
<keyword evidence="7" id="KW-1133">Transmembrane helix</keyword>
<evidence type="ECO:0000313" key="11">
    <source>
        <dbReference type="EMBL" id="MCF4121865.1"/>
    </source>
</evidence>
<keyword evidence="6" id="KW-0653">Protein transport</keyword>
<evidence type="ECO:0000256" key="6">
    <source>
        <dbReference type="ARBA" id="ARBA00022927"/>
    </source>
</evidence>
<feature type="compositionally biased region" description="Basic and acidic residues" evidence="10">
    <location>
        <begin position="129"/>
        <end position="145"/>
    </location>
</feature>
<keyword evidence="9" id="KW-0472">Membrane</keyword>
<dbReference type="SMART" id="SM01323">
    <property type="entry name" value="YajC"/>
    <property type="match status" value="1"/>
</dbReference>
<dbReference type="RefSeq" id="WP_236089666.1">
    <property type="nucleotide sequence ID" value="NZ_JAKGSG010000035.1"/>
</dbReference>
<evidence type="ECO:0000256" key="5">
    <source>
        <dbReference type="ARBA" id="ARBA00022692"/>
    </source>
</evidence>
<feature type="compositionally biased region" description="Low complexity" evidence="10">
    <location>
        <begin position="107"/>
        <end position="118"/>
    </location>
</feature>
<evidence type="ECO:0000256" key="9">
    <source>
        <dbReference type="ARBA" id="ARBA00023136"/>
    </source>
</evidence>
<dbReference type="Proteomes" id="UP001165405">
    <property type="component" value="Unassembled WGS sequence"/>
</dbReference>
<dbReference type="Pfam" id="PF02699">
    <property type="entry name" value="YajC"/>
    <property type="match status" value="1"/>
</dbReference>
<evidence type="ECO:0000256" key="3">
    <source>
        <dbReference type="ARBA" id="ARBA00022448"/>
    </source>
</evidence>
<evidence type="ECO:0000256" key="2">
    <source>
        <dbReference type="ARBA" id="ARBA00006742"/>
    </source>
</evidence>
<dbReference type="NCBIfam" id="TIGR00739">
    <property type="entry name" value="yajC"/>
    <property type="match status" value="1"/>
</dbReference>
<dbReference type="GO" id="GO:0015031">
    <property type="term" value="P:protein transport"/>
    <property type="evidence" value="ECO:0007669"/>
    <property type="project" value="UniProtKB-KW"/>
</dbReference>
<feature type="region of interest" description="Disordered" evidence="10">
    <location>
        <begin position="84"/>
        <end position="145"/>
    </location>
</feature>
<dbReference type="EMBL" id="JAKGSG010000035">
    <property type="protein sequence ID" value="MCF4121865.1"/>
    <property type="molecule type" value="Genomic_DNA"/>
</dbReference>
<organism evidence="11 12">
    <name type="scientific">Antribacter soli</name>
    <dbReference type="NCBI Taxonomy" id="2910976"/>
    <lineage>
        <taxon>Bacteria</taxon>
        <taxon>Bacillati</taxon>
        <taxon>Actinomycetota</taxon>
        <taxon>Actinomycetes</taxon>
        <taxon>Micrococcales</taxon>
        <taxon>Promicromonosporaceae</taxon>
        <taxon>Antribacter</taxon>
    </lineage>
</organism>
<comment type="similarity">
    <text evidence="2">Belongs to the YajC family.</text>
</comment>
<dbReference type="PANTHER" id="PTHR33909:SF1">
    <property type="entry name" value="SEC TRANSLOCON ACCESSORY COMPLEX SUBUNIT YAJC"/>
    <property type="match status" value="1"/>
</dbReference>
<dbReference type="PANTHER" id="PTHR33909">
    <property type="entry name" value="SEC TRANSLOCON ACCESSORY COMPLEX SUBUNIT YAJC"/>
    <property type="match status" value="1"/>
</dbReference>
<keyword evidence="5" id="KW-0812">Transmembrane</keyword>
<evidence type="ECO:0000256" key="10">
    <source>
        <dbReference type="SAM" id="MobiDB-lite"/>
    </source>
</evidence>
<dbReference type="PRINTS" id="PR01853">
    <property type="entry name" value="YAJCTRNLCASE"/>
</dbReference>
<accession>A0AA41QFI7</accession>
<sequence>MDPTFLILIALLVAAMFFMSSRTRKQQRTQQEFRSSLGPGKEVMTASGMVGTVVEVDTDTDTVTIESASGARTEWVLAAVNERPARYSAPAPEETDDEEAAGVTEQPATADTIAPDAIDVPDDLSGLDDTSRDRKDRRDGETDGK</sequence>
<evidence type="ECO:0000256" key="1">
    <source>
        <dbReference type="ARBA" id="ARBA00004162"/>
    </source>
</evidence>
<keyword evidence="8" id="KW-0811">Translocation</keyword>
<keyword evidence="4" id="KW-1003">Cell membrane</keyword>
<proteinExistence type="inferred from homology"/>
<gene>
    <name evidence="11" type="primary">yajC</name>
    <name evidence="11" type="ORF">L1785_12815</name>
</gene>